<feature type="compositionally biased region" description="Basic residues" evidence="1">
    <location>
        <begin position="1398"/>
        <end position="1412"/>
    </location>
</feature>
<dbReference type="InterPro" id="IPR011993">
    <property type="entry name" value="PH-like_dom_sf"/>
</dbReference>
<dbReference type="CDD" id="cd00821">
    <property type="entry name" value="PH"/>
    <property type="match status" value="1"/>
</dbReference>
<dbReference type="Gene3D" id="2.30.29.30">
    <property type="entry name" value="Pleckstrin-homology domain (PH domain)/Phosphotyrosine-binding domain (PTB)"/>
    <property type="match status" value="1"/>
</dbReference>
<feature type="region of interest" description="Disordered" evidence="1">
    <location>
        <begin position="2235"/>
        <end position="2375"/>
    </location>
</feature>
<feature type="compositionally biased region" description="Low complexity" evidence="1">
    <location>
        <begin position="2698"/>
        <end position="2708"/>
    </location>
</feature>
<feature type="compositionally biased region" description="Low complexity" evidence="1">
    <location>
        <begin position="1550"/>
        <end position="1562"/>
    </location>
</feature>
<evidence type="ECO:0000313" key="4">
    <source>
        <dbReference type="Proteomes" id="UP000245942"/>
    </source>
</evidence>
<feature type="compositionally biased region" description="Pro residues" evidence="1">
    <location>
        <begin position="112"/>
        <end position="129"/>
    </location>
</feature>
<feature type="compositionally biased region" description="Polar residues" evidence="1">
    <location>
        <begin position="2352"/>
        <end position="2367"/>
    </location>
</feature>
<evidence type="ECO:0000259" key="2">
    <source>
        <dbReference type="PROSITE" id="PS50003"/>
    </source>
</evidence>
<feature type="compositionally biased region" description="Basic and acidic residues" evidence="1">
    <location>
        <begin position="1296"/>
        <end position="1318"/>
    </location>
</feature>
<feature type="region of interest" description="Disordered" evidence="1">
    <location>
        <begin position="860"/>
        <end position="967"/>
    </location>
</feature>
<feature type="compositionally biased region" description="Polar residues" evidence="1">
    <location>
        <begin position="907"/>
        <end position="922"/>
    </location>
</feature>
<feature type="compositionally biased region" description="Low complexity" evidence="1">
    <location>
        <begin position="1689"/>
        <end position="1704"/>
    </location>
</feature>
<feature type="region of interest" description="Disordered" evidence="1">
    <location>
        <begin position="108"/>
        <end position="424"/>
    </location>
</feature>
<feature type="region of interest" description="Disordered" evidence="1">
    <location>
        <begin position="441"/>
        <end position="765"/>
    </location>
</feature>
<gene>
    <name evidence="3" type="ORF">BCV69DRAFT_292374</name>
</gene>
<dbReference type="SMART" id="SM00233">
    <property type="entry name" value="PH"/>
    <property type="match status" value="1"/>
</dbReference>
<feature type="region of interest" description="Disordered" evidence="1">
    <location>
        <begin position="1267"/>
        <end position="1439"/>
    </location>
</feature>
<dbReference type="EMBL" id="KZ819322">
    <property type="protein sequence ID" value="PWN23006.1"/>
    <property type="molecule type" value="Genomic_DNA"/>
</dbReference>
<dbReference type="PANTHER" id="PTHR38700">
    <property type="entry name" value="YALI0E22418P"/>
    <property type="match status" value="1"/>
</dbReference>
<feature type="compositionally biased region" description="Basic residues" evidence="1">
    <location>
        <begin position="2118"/>
        <end position="2129"/>
    </location>
</feature>
<dbReference type="STRING" id="1684307.A0A316UCT1"/>
<proteinExistence type="predicted"/>
<feature type="compositionally biased region" description="Basic and acidic residues" evidence="1">
    <location>
        <begin position="399"/>
        <end position="409"/>
    </location>
</feature>
<feature type="compositionally biased region" description="Polar residues" evidence="1">
    <location>
        <begin position="455"/>
        <end position="514"/>
    </location>
</feature>
<feature type="domain" description="PH" evidence="2">
    <location>
        <begin position="2493"/>
        <end position="2607"/>
    </location>
</feature>
<feature type="compositionally biased region" description="Basic and acidic residues" evidence="1">
    <location>
        <begin position="1094"/>
        <end position="1106"/>
    </location>
</feature>
<organism evidence="3 4">
    <name type="scientific">Pseudomicrostroma glucosiphilum</name>
    <dbReference type="NCBI Taxonomy" id="1684307"/>
    <lineage>
        <taxon>Eukaryota</taxon>
        <taxon>Fungi</taxon>
        <taxon>Dikarya</taxon>
        <taxon>Basidiomycota</taxon>
        <taxon>Ustilaginomycotina</taxon>
        <taxon>Exobasidiomycetes</taxon>
        <taxon>Microstromatales</taxon>
        <taxon>Microstromatales incertae sedis</taxon>
        <taxon>Pseudomicrostroma</taxon>
    </lineage>
</organism>
<accession>A0A316UCT1</accession>
<dbReference type="Proteomes" id="UP000245942">
    <property type="component" value="Unassembled WGS sequence"/>
</dbReference>
<dbReference type="PROSITE" id="PS50003">
    <property type="entry name" value="PH_DOMAIN"/>
    <property type="match status" value="1"/>
</dbReference>
<feature type="compositionally biased region" description="Low complexity" evidence="1">
    <location>
        <begin position="1413"/>
        <end position="1426"/>
    </location>
</feature>
<evidence type="ECO:0000256" key="1">
    <source>
        <dbReference type="SAM" id="MobiDB-lite"/>
    </source>
</evidence>
<feature type="compositionally biased region" description="Basic and acidic residues" evidence="1">
    <location>
        <begin position="258"/>
        <end position="273"/>
    </location>
</feature>
<feature type="compositionally biased region" description="Low complexity" evidence="1">
    <location>
        <begin position="1662"/>
        <end position="1681"/>
    </location>
</feature>
<feature type="compositionally biased region" description="Basic and acidic residues" evidence="1">
    <location>
        <begin position="874"/>
        <end position="883"/>
    </location>
</feature>
<dbReference type="InterPro" id="IPR001849">
    <property type="entry name" value="PH_domain"/>
</dbReference>
<dbReference type="InterPro" id="IPR029071">
    <property type="entry name" value="Ubiquitin-like_domsf"/>
</dbReference>
<dbReference type="PANTHER" id="PTHR38700:SF1">
    <property type="entry name" value="PH DOMAIN-CONTAINING PROTEIN"/>
    <property type="match status" value="1"/>
</dbReference>
<feature type="region of interest" description="Disordered" evidence="1">
    <location>
        <begin position="1054"/>
        <end position="1233"/>
    </location>
</feature>
<dbReference type="OrthoDB" id="43122at2759"/>
<feature type="compositionally biased region" description="Basic and acidic residues" evidence="1">
    <location>
        <begin position="1160"/>
        <end position="1173"/>
    </location>
</feature>
<feature type="compositionally biased region" description="Basic and acidic residues" evidence="1">
    <location>
        <begin position="1203"/>
        <end position="1225"/>
    </location>
</feature>
<dbReference type="SUPFAM" id="SSF50729">
    <property type="entry name" value="PH domain-like"/>
    <property type="match status" value="1"/>
</dbReference>
<feature type="region of interest" description="Disordered" evidence="1">
    <location>
        <begin position="2620"/>
        <end position="2644"/>
    </location>
</feature>
<feature type="compositionally biased region" description="Low complexity" evidence="1">
    <location>
        <begin position="355"/>
        <end position="381"/>
    </location>
</feature>
<feature type="region of interest" description="Disordered" evidence="1">
    <location>
        <begin position="812"/>
        <end position="836"/>
    </location>
</feature>
<feature type="compositionally biased region" description="Polar residues" evidence="1">
    <location>
        <begin position="641"/>
        <end position="650"/>
    </location>
</feature>
<feature type="region of interest" description="Disordered" evidence="1">
    <location>
        <begin position="1765"/>
        <end position="1807"/>
    </location>
</feature>
<feature type="compositionally biased region" description="Polar residues" evidence="1">
    <location>
        <begin position="595"/>
        <end position="605"/>
    </location>
</feature>
<feature type="compositionally biased region" description="Acidic residues" evidence="1">
    <location>
        <begin position="884"/>
        <end position="903"/>
    </location>
</feature>
<feature type="compositionally biased region" description="Low complexity" evidence="1">
    <location>
        <begin position="2337"/>
        <end position="2350"/>
    </location>
</feature>
<feature type="compositionally biased region" description="Basic and acidic residues" evidence="1">
    <location>
        <begin position="1940"/>
        <end position="1953"/>
    </location>
</feature>
<feature type="compositionally biased region" description="Low complexity" evidence="1">
    <location>
        <begin position="549"/>
        <end position="574"/>
    </location>
</feature>
<evidence type="ECO:0000313" key="3">
    <source>
        <dbReference type="EMBL" id="PWN23006.1"/>
    </source>
</evidence>
<feature type="compositionally biased region" description="Acidic residues" evidence="1">
    <location>
        <begin position="651"/>
        <end position="660"/>
    </location>
</feature>
<dbReference type="Gene3D" id="3.10.20.90">
    <property type="entry name" value="Phosphatidylinositol 3-kinase Catalytic Subunit, Chain A, domain 1"/>
    <property type="match status" value="1"/>
</dbReference>
<feature type="compositionally biased region" description="Polar residues" evidence="1">
    <location>
        <begin position="1510"/>
        <end position="1523"/>
    </location>
</feature>
<feature type="region of interest" description="Disordered" evidence="1">
    <location>
        <begin position="1013"/>
        <end position="1033"/>
    </location>
</feature>
<keyword evidence="4" id="KW-1185">Reference proteome</keyword>
<feature type="compositionally biased region" description="Polar residues" evidence="1">
    <location>
        <begin position="209"/>
        <end position="225"/>
    </location>
</feature>
<feature type="compositionally biased region" description="Low complexity" evidence="1">
    <location>
        <begin position="721"/>
        <end position="733"/>
    </location>
</feature>
<dbReference type="GeneID" id="37015528"/>
<feature type="compositionally biased region" description="Polar residues" evidence="1">
    <location>
        <begin position="617"/>
        <end position="632"/>
    </location>
</feature>
<feature type="compositionally biased region" description="Polar residues" evidence="1">
    <location>
        <begin position="1612"/>
        <end position="1627"/>
    </location>
</feature>
<feature type="region of interest" description="Disordered" evidence="1">
    <location>
        <begin position="1457"/>
        <end position="1753"/>
    </location>
</feature>
<feature type="compositionally biased region" description="Polar residues" evidence="1">
    <location>
        <begin position="2153"/>
        <end position="2163"/>
    </location>
</feature>
<dbReference type="Pfam" id="PF00169">
    <property type="entry name" value="PH"/>
    <property type="match status" value="1"/>
</dbReference>
<protein>
    <recommendedName>
        <fullName evidence="2">PH domain-containing protein</fullName>
    </recommendedName>
</protein>
<feature type="region of interest" description="Disordered" evidence="1">
    <location>
        <begin position="2693"/>
        <end position="2731"/>
    </location>
</feature>
<feature type="compositionally biased region" description="Polar residues" evidence="1">
    <location>
        <begin position="948"/>
        <end position="964"/>
    </location>
</feature>
<feature type="compositionally biased region" description="Low complexity" evidence="1">
    <location>
        <begin position="1792"/>
        <end position="1804"/>
    </location>
</feature>
<dbReference type="RefSeq" id="XP_025350166.1">
    <property type="nucleotide sequence ID" value="XM_025493794.1"/>
</dbReference>
<feature type="compositionally biased region" description="Low complexity" evidence="1">
    <location>
        <begin position="320"/>
        <end position="337"/>
    </location>
</feature>
<feature type="compositionally biased region" description="Low complexity" evidence="1">
    <location>
        <begin position="234"/>
        <end position="255"/>
    </location>
</feature>
<dbReference type="SUPFAM" id="SSF54236">
    <property type="entry name" value="Ubiquitin-like"/>
    <property type="match status" value="1"/>
</dbReference>
<feature type="compositionally biased region" description="Basic and acidic residues" evidence="1">
    <location>
        <begin position="2062"/>
        <end position="2090"/>
    </location>
</feature>
<feature type="compositionally biased region" description="Polar residues" evidence="1">
    <location>
        <begin position="816"/>
        <end position="827"/>
    </location>
</feature>
<feature type="compositionally biased region" description="Low complexity" evidence="1">
    <location>
        <begin position="188"/>
        <end position="200"/>
    </location>
</feature>
<name>A0A316UCT1_9BASI</name>
<feature type="region of interest" description="Disordered" evidence="1">
    <location>
        <begin position="1913"/>
        <end position="2169"/>
    </location>
</feature>
<sequence>MADGYESPYRVPVPHHRQLPYHLQQEQQRRQLDQRHLQLQQQQQQQIQYSSLKTYQERQPQELFLNQETASTFSQSQRASPLLLRLDDGSDADMMGKGFMNMSMFARQPPKRAAPPPPPRAPPSPPAPTSPARLSQSVDQVPPPPNVADLIQSSQRSSVPKSPPRVPRQESILVSSPSPEVAQLHAGSSSSTSSRPTSASLGYERSDGPGSSDTEASLLYGQTSDTEPEVGPFTPKTPSTPALALPTTTSTTTATREPVWKPKELRLVDRQREASTSAEPDGASSFLSAKERRRKASEAKPPFKPIAAADSIGLGIEFADPSSSHSSVTSSTPDQSVIADPNSRKHALKPLNLAGGSPSPVPGSSPMFSSLSAGSAAASYSPRFPSSPRQGLGLAPSLDHVDRPRRPSREGGLSDEGRNGRWSPLLILPRSPAFASVSFGNANATSSFDRPRATSIATSADAEQSLNVTPAASRKSSLTPSPQSIRQQPLTSQDAGSVTQDALNSAANAPSESNRMLAASISASPEASVAGEGQAEASSSKRRLPPPSLVLRSPTSPLDSQESLSASSSASSSLPAVTPTDFSPAAGVCEDRLSPPTSRQRQDSLTLLPPTRDDGSPLSSPALSTYHDSLTSPVKERREVSSTPTISQDENQAEQEDQSDESAKTPRLSVAAFEAVPDDEPPPTPYFEVEVEPAAYGEGDAGDVSSPSDYGEEPSYLPNMESSELTSSYLSESQDVKEQGSIGNKEFLEHSSESDDLDGSYENSRPGIPLIFRQMLRESTPQATGWESYSLTAIESSNSMSSLASAEEILRFASESEGNSPAPSQGDASPFQFDLSPSSELAAASSMPFDLSSAASDFALSSAPSDQNLSAEHGAFEFDRDEAAAEPEIDEPTDVADEDEGDETPVIVQTQLAFTANEQVPSAASPDDDASERSSLPSDPSFAEALNQALSSFDGSDSTPTSIYVNRAPAEDMNSVRPAERGAVARSSVLMFAAPPLRSESSGALLGVSEQQPSAAIVSKEEGDNDPEFDIGPASATQSVALGEAVNSLYAPVTEQEVTPASSVAEPDSPMKGAASIEGIEKIQIDQLPSEGQAEAHKLDEADCDRPGNVSPPRRPERLTSLLLRCDSPEAMQDGEGLPNAAENGPDAEQALEAISEDVPEPHVQRMEEKSSLDRSPPTFDTGIFVQRGRAESLSSKPNEFQSEERTALAESPKSFRKEIRRESQDVPVVPPGAGIASARLSARGVGIIALSGLPGTGAGALPTLALRSVEQRRPNRSNRPNLRVDTASPPVPESFEDRQLRGRPEARKTSSGEESSRVPESPAMSQSLKPLPPTPTAAGFDIAPLRTNVMPRSAPLPQGPFAGAALRRPEADMAYARQPASHWSSGSESEDDSSKRLSAKKRRSGSTRKRSSSAAPPSNRASFAAQANMANQPLPSPSIVTRKGLLQVLRKKSFNNLGLASAERDGTRESSPLTPGLDSPALPRVSTAADGFPFPGMTAGKSPFALSGNADSTVTSSLSTRPSLAVRSHSKQVSSISLMRGPSLMHKQSSSSLRTEISSSNTGGGAASNSMPDREAKSLESTVSPPASPRKARNSSTFPPPLPVPTRGRSKSFTAPQSLLTLQRIGSQGLPPLPAQPQSPGLKDFSQLKHVSLNSNQLDLATRARSASTAGTSPPTSRSSKLFSKTAGSGIISRKLSRSSLSSQAAMDEPPLPSSDLRPQALEREKHGSFKGLTPLAEANGTPNSAEGDTITVMPDRPVLAEVTDAKSAQDGSPSAPRPEVITTPKKSSAVRRGSQASGAGSSPERIRADPLVFSLDNGANPMSPQNMQALLAMASSPDALQSTRIARDLVAHVSRHKSRHIVKQRKLQRLERTQEVVPHYPSLTELGSLWQAEHPSERMILADAMPMSSASMGAGGISGSSGSRADHTDGKPSGSGDRWTEGRQDTGRDGNGKGLSGAGPPGGGGDEPNGWSQDDDIAADQVSSSEESEDDYGEDKAAADDSDDSDDVPLGVRMGDVASLQRRLTHQTRQQPARALQSSSNARAANLETPGSAVVSPDDLFDRLRQIQLRQTDHKEDAAARTRTESRHTTALPSLGSVVSGRPTTEVDSDKAEKIRRARSLANRHRPSAVSTANTPVLPLTSPTRPYGRDSTATQSELGRNSTAASSLAALKSRTSVSESHAAAAMRASLAATSNPAMAAAAVAFATKEAQAGRIAMSEIPERATAIALENTLSGGVTPGSIKRSKSLASKGASTSPSSHNSHRDTATSLRPAEAPAHSEPVQQVTTGSRDLAEIATGEATVRRGSSTRQRPAGVDLRLGTTLLPSMSSPPPSSAPVSTLSPPTSAASDGRSQSAATSRAPTRANSVARPSRGMLRSSIDQATLPTVPKVQRTIFIINRQKFVQFQVALDARARDVVIDVLNREALQAVPGRGGWALFEVSPSLGTERPLREYEYIDVVAEAGADPSQDFLLLKQTELTPSLSLRAVPAYSPTLAGYVYIRDRRLKWSKRWLELRDHSLFHYKSEKGKEETLLCHLSSFDIYLVDASSASSSLKAPKAHSFALRIQRSRSARVEPDQEEEQVYYCSLSDPSAHRDWVKACLSARTYVLRQEQPQLFQLPALPPSSSVEETQGGHNGGHERSGVAPLIQRDTNREGQPAASAYLGKEQASLLSRGAIASSGPFEKGSLLAAQAMKDQSGQQGQQQQQKGRWPRAGAALDQMHRLTKSPPM</sequence>
<reference evidence="3 4" key="1">
    <citation type="journal article" date="2018" name="Mol. Biol. Evol.">
        <title>Broad Genomic Sampling Reveals a Smut Pathogenic Ancestry of the Fungal Clade Ustilaginomycotina.</title>
        <authorList>
            <person name="Kijpornyongpan T."/>
            <person name="Mondo S.J."/>
            <person name="Barry K."/>
            <person name="Sandor L."/>
            <person name="Lee J."/>
            <person name="Lipzen A."/>
            <person name="Pangilinan J."/>
            <person name="LaButti K."/>
            <person name="Hainaut M."/>
            <person name="Henrissat B."/>
            <person name="Grigoriev I.V."/>
            <person name="Spatafora J.W."/>
            <person name="Aime M.C."/>
        </authorList>
    </citation>
    <scope>NUCLEOTIDE SEQUENCE [LARGE SCALE GENOMIC DNA]</scope>
    <source>
        <strain evidence="3 4">MCA 4718</strain>
    </source>
</reference>
<feature type="compositionally biased region" description="Gly residues" evidence="1">
    <location>
        <begin position="1954"/>
        <end position="1969"/>
    </location>
</feature>